<evidence type="ECO:0000313" key="2">
    <source>
        <dbReference type="Proteomes" id="UP000694941"/>
    </source>
</evidence>
<evidence type="ECO:0000313" key="3">
    <source>
        <dbReference type="RefSeq" id="XP_022247963.1"/>
    </source>
</evidence>
<feature type="chain" id="PRO_5047083313" evidence="1">
    <location>
        <begin position="28"/>
        <end position="145"/>
    </location>
</feature>
<dbReference type="GeneID" id="111087042"/>
<dbReference type="RefSeq" id="XP_022247963.1">
    <property type="nucleotide sequence ID" value="XM_022392255.1"/>
</dbReference>
<keyword evidence="2" id="KW-1185">Reference proteome</keyword>
<sequence>MSEFKSGSTAMIMWCLIFLLIGSFVDAADVGHYWMFRNTDLPNSPIYHINSFTGFRSTITPPFSRSTILSSPLRRLDAKFLSNGRARDAVTKFKSNPFSSISSKFLGVKKKGGTLSKFVKLSLKFVSNAKPYKLQINKPNGLNLG</sequence>
<gene>
    <name evidence="3" type="primary">LOC111087042</name>
</gene>
<keyword evidence="1" id="KW-0732">Signal</keyword>
<proteinExistence type="predicted"/>
<feature type="signal peptide" evidence="1">
    <location>
        <begin position="1"/>
        <end position="27"/>
    </location>
</feature>
<reference evidence="3" key="1">
    <citation type="submission" date="2025-08" db="UniProtKB">
        <authorList>
            <consortium name="RefSeq"/>
        </authorList>
    </citation>
    <scope>IDENTIFICATION</scope>
    <source>
        <tissue evidence="3">Muscle</tissue>
    </source>
</reference>
<name>A0ABM1SWF7_LIMPO</name>
<evidence type="ECO:0000256" key="1">
    <source>
        <dbReference type="SAM" id="SignalP"/>
    </source>
</evidence>
<dbReference type="Proteomes" id="UP000694941">
    <property type="component" value="Unplaced"/>
</dbReference>
<accession>A0ABM1SWF7</accession>
<protein>
    <submittedName>
        <fullName evidence="3">Uncharacterized protein LOC111087042</fullName>
    </submittedName>
</protein>
<organism evidence="2 3">
    <name type="scientific">Limulus polyphemus</name>
    <name type="common">Atlantic horseshoe crab</name>
    <dbReference type="NCBI Taxonomy" id="6850"/>
    <lineage>
        <taxon>Eukaryota</taxon>
        <taxon>Metazoa</taxon>
        <taxon>Ecdysozoa</taxon>
        <taxon>Arthropoda</taxon>
        <taxon>Chelicerata</taxon>
        <taxon>Merostomata</taxon>
        <taxon>Xiphosura</taxon>
        <taxon>Limulidae</taxon>
        <taxon>Limulus</taxon>
    </lineage>
</organism>